<gene>
    <name evidence="4" type="ORF">KTO63_11430</name>
</gene>
<keyword evidence="5" id="KW-1185">Reference proteome</keyword>
<dbReference type="SFLD" id="SFLDG01067">
    <property type="entry name" value="SPASM/twitch_domain_containing"/>
    <property type="match status" value="1"/>
</dbReference>
<dbReference type="InterPro" id="IPR050377">
    <property type="entry name" value="Radical_SAM_PqqE_MftC-like"/>
</dbReference>
<dbReference type="InterPro" id="IPR007197">
    <property type="entry name" value="rSAM"/>
</dbReference>
<evidence type="ECO:0000256" key="1">
    <source>
        <dbReference type="ARBA" id="ARBA00001966"/>
    </source>
</evidence>
<evidence type="ECO:0000313" key="5">
    <source>
        <dbReference type="Proteomes" id="UP000812270"/>
    </source>
</evidence>
<dbReference type="InterPro" id="IPR034391">
    <property type="entry name" value="AdoMet-like_SPASM_containing"/>
</dbReference>
<dbReference type="EMBL" id="JAHSPG010000008">
    <property type="protein sequence ID" value="MBV4357762.1"/>
    <property type="molecule type" value="Genomic_DNA"/>
</dbReference>
<dbReference type="PANTHER" id="PTHR11228:SF7">
    <property type="entry name" value="PQQA PEPTIDE CYCLASE"/>
    <property type="match status" value="1"/>
</dbReference>
<keyword evidence="2" id="KW-0479">Metal-binding</keyword>
<dbReference type="PANTHER" id="PTHR11228">
    <property type="entry name" value="RADICAL SAM DOMAIN PROTEIN"/>
    <property type="match status" value="1"/>
</dbReference>
<comment type="cofactor">
    <cofactor evidence="1">
        <name>[4Fe-4S] cluster</name>
        <dbReference type="ChEBI" id="CHEBI:49883"/>
    </cofactor>
</comment>
<evidence type="ECO:0000256" key="2">
    <source>
        <dbReference type="ARBA" id="ARBA00022485"/>
    </source>
</evidence>
<name>A0A9E2S8Z5_9BACT</name>
<reference evidence="4" key="1">
    <citation type="submission" date="2021-06" db="EMBL/GenBank/DDBJ databases">
        <authorList>
            <person name="Huq M.A."/>
        </authorList>
    </citation>
    <scope>NUCLEOTIDE SEQUENCE</scope>
    <source>
        <strain evidence="4">MAH-26</strain>
    </source>
</reference>
<comment type="caution">
    <text evidence="4">The sequence shown here is derived from an EMBL/GenBank/DDBJ whole genome shotgun (WGS) entry which is preliminary data.</text>
</comment>
<dbReference type="Pfam" id="PF13186">
    <property type="entry name" value="SPASM"/>
    <property type="match status" value="1"/>
</dbReference>
<dbReference type="AlphaFoldDB" id="A0A9E2S8Z5"/>
<keyword evidence="2" id="KW-0004">4Fe-4S</keyword>
<dbReference type="GO" id="GO:0003824">
    <property type="term" value="F:catalytic activity"/>
    <property type="evidence" value="ECO:0007669"/>
    <property type="project" value="InterPro"/>
</dbReference>
<protein>
    <submittedName>
        <fullName evidence="4">SPASM domain-containing protein</fullName>
    </submittedName>
</protein>
<sequence>MGQFNWNDSLNLLSRMTPRRAWNGIKVLSSYYVSKWTKKPIQWGYPVSISFEPTTSCNLRCPECPSGLRAFTRPTGMLKNDFFKQTIDQLYKDLFYLVFYFQGEPYLNPDFLEMVKYATKKKIYTATSTNAHYLTDENAKRTVESGLDRLIISIDGTTQDVYQQYRVGGKLEKVIKGAENIVKWKKELNSKKPFVIFQFLVVKPNEHQIADVKALAEKIGVDDVWLKTAQVYDYENDPHQLIPTIEKYSRYKKNEEGVVQFKNKLENHCWRLWHATVISWDGLVVPCCFDKDATHKLGSLKDKSFKEVWQSDEYVKFRRDILQSRKNIDICANCSEGTTVWN</sequence>
<evidence type="ECO:0000259" key="3">
    <source>
        <dbReference type="PROSITE" id="PS51918"/>
    </source>
</evidence>
<dbReference type="Proteomes" id="UP000812270">
    <property type="component" value="Unassembled WGS sequence"/>
</dbReference>
<dbReference type="GO" id="GO:0051536">
    <property type="term" value="F:iron-sulfur cluster binding"/>
    <property type="evidence" value="ECO:0007669"/>
    <property type="project" value="InterPro"/>
</dbReference>
<accession>A0A9E2S8Z5</accession>
<proteinExistence type="predicted"/>
<dbReference type="InterPro" id="IPR023885">
    <property type="entry name" value="4Fe4S-binding_SPASM_dom"/>
</dbReference>
<dbReference type="RefSeq" id="WP_217791418.1">
    <property type="nucleotide sequence ID" value="NZ_JAHSPG010000008.1"/>
</dbReference>
<dbReference type="Pfam" id="PF04055">
    <property type="entry name" value="Radical_SAM"/>
    <property type="match status" value="1"/>
</dbReference>
<keyword evidence="2" id="KW-0408">Iron</keyword>
<dbReference type="SFLD" id="SFLDS00029">
    <property type="entry name" value="Radical_SAM"/>
    <property type="match status" value="1"/>
</dbReference>
<keyword evidence="2" id="KW-0411">Iron-sulfur</keyword>
<dbReference type="CDD" id="cd01335">
    <property type="entry name" value="Radical_SAM"/>
    <property type="match status" value="1"/>
</dbReference>
<feature type="domain" description="Radical SAM core" evidence="3">
    <location>
        <begin position="43"/>
        <end position="275"/>
    </location>
</feature>
<organism evidence="4 5">
    <name type="scientific">Pinibacter aurantiacus</name>
    <dbReference type="NCBI Taxonomy" id="2851599"/>
    <lineage>
        <taxon>Bacteria</taxon>
        <taxon>Pseudomonadati</taxon>
        <taxon>Bacteroidota</taxon>
        <taxon>Chitinophagia</taxon>
        <taxon>Chitinophagales</taxon>
        <taxon>Chitinophagaceae</taxon>
        <taxon>Pinibacter</taxon>
    </lineage>
</organism>
<dbReference type="SFLD" id="SFLDG01387">
    <property type="entry name" value="BtrN-like_SPASM_domain_contain"/>
    <property type="match status" value="1"/>
</dbReference>
<evidence type="ECO:0000313" key="4">
    <source>
        <dbReference type="EMBL" id="MBV4357762.1"/>
    </source>
</evidence>
<dbReference type="PROSITE" id="PS51918">
    <property type="entry name" value="RADICAL_SAM"/>
    <property type="match status" value="1"/>
</dbReference>